<dbReference type="OrthoDB" id="127285at2759"/>
<proteinExistence type="evidence at transcript level"/>
<dbReference type="EMBL" id="HAAD01003716">
    <property type="protein sequence ID" value="CDG69948.1"/>
    <property type="molecule type" value="mRNA"/>
</dbReference>
<dbReference type="PANTHER" id="PTHR34348:SF1">
    <property type="entry name" value="SURFEIT LOCUS PROTEIN 2"/>
    <property type="match status" value="1"/>
</dbReference>
<dbReference type="PANTHER" id="PTHR34348">
    <property type="entry name" value="SURFEIT LOCUS PROTEIN 2"/>
    <property type="match status" value="1"/>
</dbReference>
<evidence type="ECO:0000313" key="1">
    <source>
        <dbReference type="EMBL" id="CDG69948.1"/>
    </source>
</evidence>
<accession>T2MCG4</accession>
<dbReference type="InterPro" id="IPR008833">
    <property type="entry name" value="Surf2"/>
</dbReference>
<dbReference type="Pfam" id="PF05477">
    <property type="entry name" value="SURF2"/>
    <property type="match status" value="1"/>
</dbReference>
<protein>
    <submittedName>
        <fullName evidence="1">Surfeit locus protein 2</fullName>
    </submittedName>
</protein>
<name>T2MCG4_HYDVU</name>
<reference evidence="1" key="1">
    <citation type="journal article" date="2013" name="Genome Biol. Evol.">
        <title>Punctuated emergences of genetic and phenotypic innovations in eumetazoan, bilaterian, euteleostome, and hominidae ancestors.</title>
        <authorList>
            <person name="Wenger Y."/>
            <person name="Galliot B."/>
        </authorList>
    </citation>
    <scope>NUCLEOTIDE SEQUENCE</scope>
    <source>
        <tissue evidence="1">Whole animals</tissue>
    </source>
</reference>
<feature type="non-terminal residue" evidence="1">
    <location>
        <position position="1"/>
    </location>
</feature>
<sequence length="270" mass="31232">VTWLHKNMADKVDKEIKVFLKQYPGIFQVIDQEDRKKFVCKLTQHEIPYSLKSIENYTSGKKFQNLFSKVKSIHTIDKVIEGPYKEYFLPSRKSKSCLFCTLTKKEINNLPHEIEQHVTGYRFKKAYFLKKEAEKPGLNCNGQDQKSPSKETEISIPDFVLNSDVEDNSENNEDDNESVDSNLVDTCEINECTTVPNFKQNKKLIKKMNSNDNSPVKKKRKATEIDNNCTTKLKKKNSIDNSSVKKKRTATEFDNNCTSKLTKKKNTIKI</sequence>
<gene>
    <name evidence="1" type="primary">SURF2</name>
</gene>
<organism evidence="1">
    <name type="scientific">Hydra vulgaris</name>
    <name type="common">Hydra</name>
    <name type="synonym">Hydra attenuata</name>
    <dbReference type="NCBI Taxonomy" id="6087"/>
    <lineage>
        <taxon>Eukaryota</taxon>
        <taxon>Metazoa</taxon>
        <taxon>Cnidaria</taxon>
        <taxon>Hydrozoa</taxon>
        <taxon>Hydroidolina</taxon>
        <taxon>Anthoathecata</taxon>
        <taxon>Aplanulata</taxon>
        <taxon>Hydridae</taxon>
        <taxon>Hydra</taxon>
    </lineage>
</organism>
<dbReference type="AlphaFoldDB" id="T2MCG4"/>